<dbReference type="Gene3D" id="3.90.950.20">
    <property type="entry name" value="CinA-like"/>
    <property type="match status" value="1"/>
</dbReference>
<dbReference type="EMBL" id="JACGWW010000002">
    <property type="protein sequence ID" value="MBA8813222.1"/>
    <property type="molecule type" value="Genomic_DNA"/>
</dbReference>
<dbReference type="Proteomes" id="UP000321154">
    <property type="component" value="Unassembled WGS sequence"/>
</dbReference>
<name>A0A7W3PIW5_9MICO</name>
<keyword evidence="3" id="KW-0378">Hydrolase</keyword>
<dbReference type="InterPro" id="IPR036653">
    <property type="entry name" value="CinA-like_C"/>
</dbReference>
<dbReference type="RefSeq" id="WP_146853969.1">
    <property type="nucleotide sequence ID" value="NZ_BAAAHR010000001.1"/>
</dbReference>
<dbReference type="SUPFAM" id="SSF142433">
    <property type="entry name" value="CinA-like"/>
    <property type="match status" value="1"/>
</dbReference>
<dbReference type="NCBIfam" id="TIGR00199">
    <property type="entry name" value="PncC_domain"/>
    <property type="match status" value="1"/>
</dbReference>
<gene>
    <name evidence="3" type="ORF">FB463_001471</name>
    <name evidence="2" type="ORF">FFA01_11820</name>
</gene>
<organism evidence="3 5">
    <name type="scientific">Frigoribacterium faeni</name>
    <dbReference type="NCBI Taxonomy" id="145483"/>
    <lineage>
        <taxon>Bacteria</taxon>
        <taxon>Bacillati</taxon>
        <taxon>Actinomycetota</taxon>
        <taxon>Actinomycetes</taxon>
        <taxon>Micrococcales</taxon>
        <taxon>Microbacteriaceae</taxon>
        <taxon>Frigoribacterium</taxon>
    </lineage>
</organism>
<protein>
    <submittedName>
        <fullName evidence="2">Competence damage-inducible protein A</fullName>
    </submittedName>
    <submittedName>
        <fullName evidence="3">Nicotinamide-nucleotide amidase</fullName>
        <ecNumber evidence="3">3.5.1.42</ecNumber>
    </submittedName>
</protein>
<evidence type="ECO:0000313" key="5">
    <source>
        <dbReference type="Proteomes" id="UP000522688"/>
    </source>
</evidence>
<accession>A0A7W3PIW5</accession>
<dbReference type="OrthoDB" id="1253990at2"/>
<proteinExistence type="predicted"/>
<dbReference type="GO" id="GO:0019159">
    <property type="term" value="F:nicotinamide-nucleotide amidase activity"/>
    <property type="evidence" value="ECO:0007669"/>
    <property type="project" value="UniProtKB-EC"/>
</dbReference>
<keyword evidence="4" id="KW-1185">Reference proteome</keyword>
<evidence type="ECO:0000313" key="3">
    <source>
        <dbReference type="EMBL" id="MBA8813222.1"/>
    </source>
</evidence>
<dbReference type="InterPro" id="IPR008136">
    <property type="entry name" value="CinA_C"/>
</dbReference>
<dbReference type="Proteomes" id="UP000522688">
    <property type="component" value="Unassembled WGS sequence"/>
</dbReference>
<sequence>MTVAAEIVAELTRRRLTVGVAESLTGGLVVAELIAVPGASAVVRGGIVAYQTELKHSLLGVDASLLALRGPVDPDVAEAMAVGVRRVLETDGTPADIGVATTGVAGPDPQGGHDPGVVFVGLSWGDETRVVPLTLDGDRGAIRRGTVSESLAALQAWLVETRE</sequence>
<dbReference type="EMBL" id="BJUV01000009">
    <property type="protein sequence ID" value="GEK82873.1"/>
    <property type="molecule type" value="Genomic_DNA"/>
</dbReference>
<evidence type="ECO:0000313" key="2">
    <source>
        <dbReference type="EMBL" id="GEK82873.1"/>
    </source>
</evidence>
<feature type="domain" description="CinA C-terminal" evidence="1">
    <location>
        <begin position="3"/>
        <end position="156"/>
    </location>
</feature>
<comment type="caution">
    <text evidence="3">The sequence shown here is derived from an EMBL/GenBank/DDBJ whole genome shotgun (WGS) entry which is preliminary data.</text>
</comment>
<reference evidence="2 4" key="1">
    <citation type="submission" date="2019-07" db="EMBL/GenBank/DDBJ databases">
        <title>Whole genome shotgun sequence of Frigoribacterium faeni NBRC 103066.</title>
        <authorList>
            <person name="Hosoyama A."/>
            <person name="Uohara A."/>
            <person name="Ohji S."/>
            <person name="Ichikawa N."/>
        </authorList>
    </citation>
    <scope>NUCLEOTIDE SEQUENCE [LARGE SCALE GENOMIC DNA]</scope>
    <source>
        <strain evidence="2 4">NBRC 103066</strain>
    </source>
</reference>
<dbReference type="Pfam" id="PF02464">
    <property type="entry name" value="CinA"/>
    <property type="match status" value="1"/>
</dbReference>
<evidence type="ECO:0000259" key="1">
    <source>
        <dbReference type="Pfam" id="PF02464"/>
    </source>
</evidence>
<dbReference type="AlphaFoldDB" id="A0A7W3PIW5"/>
<dbReference type="EC" id="3.5.1.42" evidence="3"/>
<evidence type="ECO:0000313" key="4">
    <source>
        <dbReference type="Proteomes" id="UP000321154"/>
    </source>
</evidence>
<reference evidence="3 5" key="2">
    <citation type="submission" date="2020-07" db="EMBL/GenBank/DDBJ databases">
        <title>Sequencing the genomes of 1000 actinobacteria strains.</title>
        <authorList>
            <person name="Klenk H.-P."/>
        </authorList>
    </citation>
    <scope>NUCLEOTIDE SEQUENCE [LARGE SCALE GENOMIC DNA]</scope>
    <source>
        <strain evidence="3 5">DSM 10309</strain>
    </source>
</reference>